<evidence type="ECO:0000256" key="2">
    <source>
        <dbReference type="ARBA" id="ARBA00022840"/>
    </source>
</evidence>
<dbReference type="SMART" id="SM00220">
    <property type="entry name" value="S_TKc"/>
    <property type="match status" value="1"/>
</dbReference>
<dbReference type="InterPro" id="IPR008271">
    <property type="entry name" value="Ser/Thr_kinase_AS"/>
</dbReference>
<gene>
    <name evidence="7" type="ORF">SAMN02745158_01401</name>
</gene>
<dbReference type="Gene3D" id="1.25.40.10">
    <property type="entry name" value="Tetratricopeptide repeat domain"/>
    <property type="match status" value="3"/>
</dbReference>
<dbReference type="PROSITE" id="PS50005">
    <property type="entry name" value="TPR"/>
    <property type="match status" value="1"/>
</dbReference>
<reference evidence="7 8" key="1">
    <citation type="submission" date="2016-11" db="EMBL/GenBank/DDBJ databases">
        <authorList>
            <person name="Jaros S."/>
            <person name="Januszkiewicz K."/>
            <person name="Wedrychowicz H."/>
        </authorList>
    </citation>
    <scope>NUCLEOTIDE SEQUENCE [LARGE SCALE GENOMIC DNA]</scope>
    <source>
        <strain evidence="7 8">DSM 17459</strain>
    </source>
</reference>
<dbReference type="GO" id="GO:0005737">
    <property type="term" value="C:cytoplasm"/>
    <property type="evidence" value="ECO:0007669"/>
    <property type="project" value="TreeGrafter"/>
</dbReference>
<dbReference type="Pfam" id="PF13432">
    <property type="entry name" value="TPR_16"/>
    <property type="match status" value="1"/>
</dbReference>
<evidence type="ECO:0000256" key="1">
    <source>
        <dbReference type="ARBA" id="ARBA00022741"/>
    </source>
</evidence>
<dbReference type="PANTHER" id="PTHR24361">
    <property type="entry name" value="MITOGEN-ACTIVATED KINASE KINASE KINASE"/>
    <property type="match status" value="1"/>
</dbReference>
<dbReference type="InterPro" id="IPR011990">
    <property type="entry name" value="TPR-like_helical_dom_sf"/>
</dbReference>
<keyword evidence="2 4" id="KW-0067">ATP-binding</keyword>
<dbReference type="AlphaFoldDB" id="A0A1M4VZ95"/>
<dbReference type="PROSITE" id="PS00107">
    <property type="entry name" value="PROTEIN_KINASE_ATP"/>
    <property type="match status" value="1"/>
</dbReference>
<dbReference type="Proteomes" id="UP000184245">
    <property type="component" value="Unassembled WGS sequence"/>
</dbReference>
<evidence type="ECO:0000256" key="5">
    <source>
        <dbReference type="SAM" id="MobiDB-lite"/>
    </source>
</evidence>
<dbReference type="Gene3D" id="1.10.510.10">
    <property type="entry name" value="Transferase(Phosphotransferase) domain 1"/>
    <property type="match status" value="1"/>
</dbReference>
<dbReference type="InterPro" id="IPR011009">
    <property type="entry name" value="Kinase-like_dom_sf"/>
</dbReference>
<keyword evidence="8" id="KW-1185">Reference proteome</keyword>
<dbReference type="GO" id="GO:0004674">
    <property type="term" value="F:protein serine/threonine kinase activity"/>
    <property type="evidence" value="ECO:0007669"/>
    <property type="project" value="UniProtKB-KW"/>
</dbReference>
<evidence type="ECO:0000256" key="4">
    <source>
        <dbReference type="PROSITE-ProRule" id="PRU10141"/>
    </source>
</evidence>
<feature type="binding site" evidence="4">
    <location>
        <position position="38"/>
    </location>
    <ligand>
        <name>ATP</name>
        <dbReference type="ChEBI" id="CHEBI:30616"/>
    </ligand>
</feature>
<keyword evidence="1 4" id="KW-0547">Nucleotide-binding</keyword>
<name>A0A1M4VZ95_9CLOT</name>
<dbReference type="InterPro" id="IPR019734">
    <property type="entry name" value="TPR_rpt"/>
</dbReference>
<feature type="domain" description="Protein kinase" evidence="6">
    <location>
        <begin position="9"/>
        <end position="297"/>
    </location>
</feature>
<dbReference type="SUPFAM" id="SSF48452">
    <property type="entry name" value="TPR-like"/>
    <property type="match status" value="2"/>
</dbReference>
<dbReference type="OrthoDB" id="9788659at2"/>
<organism evidence="7 8">
    <name type="scientific">Lactonifactor longoviformis DSM 17459</name>
    <dbReference type="NCBI Taxonomy" id="1122155"/>
    <lineage>
        <taxon>Bacteria</taxon>
        <taxon>Bacillati</taxon>
        <taxon>Bacillota</taxon>
        <taxon>Clostridia</taxon>
        <taxon>Eubacteriales</taxon>
        <taxon>Clostridiaceae</taxon>
        <taxon>Lactonifactor</taxon>
    </lineage>
</organism>
<evidence type="ECO:0000313" key="8">
    <source>
        <dbReference type="Proteomes" id="UP000184245"/>
    </source>
</evidence>
<keyword evidence="7" id="KW-0418">Kinase</keyword>
<dbReference type="InterPro" id="IPR053235">
    <property type="entry name" value="Ser_Thr_kinase"/>
</dbReference>
<dbReference type="RefSeq" id="WP_084067730.1">
    <property type="nucleotide sequence ID" value="NZ_FQVI01000005.1"/>
</dbReference>
<dbReference type="SMART" id="SM00028">
    <property type="entry name" value="TPR"/>
    <property type="match status" value="5"/>
</dbReference>
<keyword evidence="7" id="KW-0723">Serine/threonine-protein kinase</keyword>
<accession>A0A1M4VZ95</accession>
<proteinExistence type="predicted"/>
<evidence type="ECO:0000259" key="6">
    <source>
        <dbReference type="PROSITE" id="PS50011"/>
    </source>
</evidence>
<keyword evidence="3" id="KW-0802">TPR repeat</keyword>
<keyword evidence="7" id="KW-0808">Transferase</keyword>
<dbReference type="PROSITE" id="PS00108">
    <property type="entry name" value="PROTEIN_KINASE_ST"/>
    <property type="match status" value="1"/>
</dbReference>
<dbReference type="STRING" id="1122155.SAMN02745158_01401"/>
<dbReference type="PROSITE" id="PS50011">
    <property type="entry name" value="PROTEIN_KINASE_DOM"/>
    <property type="match status" value="1"/>
</dbReference>
<feature type="region of interest" description="Disordered" evidence="5">
    <location>
        <begin position="229"/>
        <end position="248"/>
    </location>
</feature>
<evidence type="ECO:0000313" key="7">
    <source>
        <dbReference type="EMBL" id="SHE74193.1"/>
    </source>
</evidence>
<dbReference type="InterPro" id="IPR000719">
    <property type="entry name" value="Prot_kinase_dom"/>
</dbReference>
<evidence type="ECO:0000256" key="3">
    <source>
        <dbReference type="PROSITE-ProRule" id="PRU00339"/>
    </source>
</evidence>
<feature type="repeat" description="TPR" evidence="3">
    <location>
        <begin position="409"/>
        <end position="442"/>
    </location>
</feature>
<dbReference type="CDD" id="cd14014">
    <property type="entry name" value="STKc_PknB_like"/>
    <property type="match status" value="1"/>
</dbReference>
<sequence>MLERISDTYDIIGKIGAGKGGTIYKAYHKRLQKEVVLKKINSSILGFRDSRIEADILKNLRHSCIPQVLDFLEIDGDVYTVMDFIPGHSFQEYLDKGRTFSQKQVAGWAVQICSTLSYLHSRKPPIVHSDIKPANIMLTPEGNICLIDFNVSAVLNGQGTRVYGYSPGYAAPELIAAAKHNRSVKEKSQYRTVDARADIYSLGATLYHLMTGRIPARRPGDIRDIREYRASRGESQGPGERQRQNGVSGASVTISEVFAGIIMKCLEARPEQRFQSASELLLAIQGMGRQDKRYQRLVFRQRVIYGGLGAVFLLCGGLTVRGNIQMEQDKARQYEGYIKEASHSIEEADFEKFETFYQKALKVFPHQIDAYYQKAAALNAQGEYEENILYITGTILTDSRLLEQDEMLGNVYYLLGNAYEHTEKYPDAARSYEKAIRADSRNSDYYRDYAIALAKGGDLDAAEKALDEAKENGADSGDLVYVKGEIAFQKEDYTAAKGYFVQCLEEAADDYTRMRACVMACRAIDSAGKDKEGCLEKIALLEKTKAGLPAGQQVAVLEGLAQAYMDMAEYSQDNTYIEKAADTLLSIRDNGWGTYTTDENLAALYRQQKKFDLAQEELGRMLETYGEDYRIYKNLAFLEADRQAEKENSRRSYQKFGQYYEKAEELYRKQLDNNETDPQMKRLEELYQQAVKGGWIT</sequence>
<dbReference type="EMBL" id="FQVI01000005">
    <property type="protein sequence ID" value="SHE74193.1"/>
    <property type="molecule type" value="Genomic_DNA"/>
</dbReference>
<dbReference type="GO" id="GO:0005524">
    <property type="term" value="F:ATP binding"/>
    <property type="evidence" value="ECO:0007669"/>
    <property type="project" value="UniProtKB-UniRule"/>
</dbReference>
<dbReference type="Pfam" id="PF00069">
    <property type="entry name" value="Pkinase"/>
    <property type="match status" value="1"/>
</dbReference>
<dbReference type="InterPro" id="IPR017441">
    <property type="entry name" value="Protein_kinase_ATP_BS"/>
</dbReference>
<protein>
    <submittedName>
        <fullName evidence="7">Serine/threonine protein kinase</fullName>
    </submittedName>
</protein>
<dbReference type="SUPFAM" id="SSF56112">
    <property type="entry name" value="Protein kinase-like (PK-like)"/>
    <property type="match status" value="1"/>
</dbReference>